<accession>A0ABS5W2S7</accession>
<organism evidence="7 8">
    <name type="scientific">Chryseosolibacter indicus</name>
    <dbReference type="NCBI Taxonomy" id="2782351"/>
    <lineage>
        <taxon>Bacteria</taxon>
        <taxon>Pseudomonadati</taxon>
        <taxon>Bacteroidota</taxon>
        <taxon>Cytophagia</taxon>
        <taxon>Cytophagales</taxon>
        <taxon>Chryseotaleaceae</taxon>
        <taxon>Chryseosolibacter</taxon>
    </lineage>
</organism>
<name>A0ABS5W2S7_9BACT</name>
<dbReference type="InterPro" id="IPR005467">
    <property type="entry name" value="His_kinase_dom"/>
</dbReference>
<dbReference type="Pfam" id="PF00072">
    <property type="entry name" value="Response_reg"/>
    <property type="match status" value="1"/>
</dbReference>
<evidence type="ECO:0000259" key="5">
    <source>
        <dbReference type="PROSITE" id="PS50109"/>
    </source>
</evidence>
<feature type="non-terminal residue" evidence="7">
    <location>
        <position position="180"/>
    </location>
</feature>
<dbReference type="Gene3D" id="3.30.565.10">
    <property type="entry name" value="Histidine kinase-like ATPase, C-terminal domain"/>
    <property type="match status" value="1"/>
</dbReference>
<dbReference type="Proteomes" id="UP000772618">
    <property type="component" value="Unassembled WGS sequence"/>
</dbReference>
<dbReference type="EMBL" id="JAHESD010000156">
    <property type="protein sequence ID" value="MBT1706561.1"/>
    <property type="molecule type" value="Genomic_DNA"/>
</dbReference>
<evidence type="ECO:0000256" key="1">
    <source>
        <dbReference type="ARBA" id="ARBA00000085"/>
    </source>
</evidence>
<comment type="catalytic activity">
    <reaction evidence="1">
        <text>ATP + protein L-histidine = ADP + protein N-phospho-L-histidine.</text>
        <dbReference type="EC" id="2.7.13.3"/>
    </reaction>
</comment>
<dbReference type="InterPro" id="IPR001789">
    <property type="entry name" value="Sig_transdc_resp-reg_receiver"/>
</dbReference>
<dbReference type="SUPFAM" id="SSF55874">
    <property type="entry name" value="ATPase domain of HSP90 chaperone/DNA topoisomerase II/histidine kinase"/>
    <property type="match status" value="1"/>
</dbReference>
<dbReference type="EC" id="2.7.13.3" evidence="2"/>
<evidence type="ECO:0000256" key="3">
    <source>
        <dbReference type="ARBA" id="ARBA00022553"/>
    </source>
</evidence>
<keyword evidence="8" id="KW-1185">Reference proteome</keyword>
<feature type="non-terminal residue" evidence="7">
    <location>
        <position position="1"/>
    </location>
</feature>
<dbReference type="InterPro" id="IPR011006">
    <property type="entry name" value="CheY-like_superfamily"/>
</dbReference>
<evidence type="ECO:0000256" key="4">
    <source>
        <dbReference type="PROSITE-ProRule" id="PRU00169"/>
    </source>
</evidence>
<dbReference type="PROSITE" id="PS50110">
    <property type="entry name" value="RESPONSE_REGULATORY"/>
    <property type="match status" value="1"/>
</dbReference>
<feature type="domain" description="Histidine kinase" evidence="5">
    <location>
        <begin position="1"/>
        <end position="72"/>
    </location>
</feature>
<dbReference type="PANTHER" id="PTHR43547:SF2">
    <property type="entry name" value="HYBRID SIGNAL TRANSDUCTION HISTIDINE KINASE C"/>
    <property type="match status" value="1"/>
</dbReference>
<dbReference type="Pfam" id="PF02518">
    <property type="entry name" value="HATPase_c"/>
    <property type="match status" value="1"/>
</dbReference>
<sequence>VKDTGIGISKDKHEKIFERFFQNELPASLVNQGSGIGLSITKEFVKIHGGSISVESEREQGTCFTVMLPVNEISQVKKVSLEAELVGATINEEAELAGPNAVKKPALLLVEDNEDFRFYLKDNLKNQYSIIEASNGSEGLLKAQSFIPDLIVSDVMMPEMNGLDLCRKIKSDKKTSHIPV</sequence>
<feature type="modified residue" description="4-aspartylphosphate" evidence="4">
    <location>
        <position position="154"/>
    </location>
</feature>
<evidence type="ECO:0000259" key="6">
    <source>
        <dbReference type="PROSITE" id="PS50110"/>
    </source>
</evidence>
<proteinExistence type="predicted"/>
<evidence type="ECO:0000313" key="7">
    <source>
        <dbReference type="EMBL" id="MBT1706561.1"/>
    </source>
</evidence>
<dbReference type="InterPro" id="IPR004358">
    <property type="entry name" value="Sig_transdc_His_kin-like_C"/>
</dbReference>
<dbReference type="CDD" id="cd17574">
    <property type="entry name" value="REC_OmpR"/>
    <property type="match status" value="1"/>
</dbReference>
<keyword evidence="3 4" id="KW-0597">Phosphoprotein</keyword>
<dbReference type="Gene3D" id="3.40.50.2300">
    <property type="match status" value="1"/>
</dbReference>
<dbReference type="RefSeq" id="WP_254158007.1">
    <property type="nucleotide sequence ID" value="NZ_JAHESD010000156.1"/>
</dbReference>
<reference evidence="7 8" key="1">
    <citation type="submission" date="2021-05" db="EMBL/GenBank/DDBJ databases">
        <title>A Polyphasic approach of four new species of the genus Ohtaekwangia: Ohtaekwangia histidinii sp. nov., Ohtaekwangia cretensis sp. nov., Ohtaekwangia indiensis sp. nov., Ohtaekwangia reichenbachii sp. nov. from diverse environment.</title>
        <authorList>
            <person name="Octaviana S."/>
        </authorList>
    </citation>
    <scope>NUCLEOTIDE SEQUENCE [LARGE SCALE GENOMIC DNA]</scope>
    <source>
        <strain evidence="7 8">PWU20</strain>
    </source>
</reference>
<dbReference type="InterPro" id="IPR003594">
    <property type="entry name" value="HATPase_dom"/>
</dbReference>
<dbReference type="PROSITE" id="PS50109">
    <property type="entry name" value="HIS_KIN"/>
    <property type="match status" value="1"/>
</dbReference>
<evidence type="ECO:0000313" key="8">
    <source>
        <dbReference type="Proteomes" id="UP000772618"/>
    </source>
</evidence>
<feature type="domain" description="Response regulatory" evidence="6">
    <location>
        <begin position="106"/>
        <end position="180"/>
    </location>
</feature>
<gene>
    <name evidence="7" type="ORF">KK060_25025</name>
</gene>
<evidence type="ECO:0000256" key="2">
    <source>
        <dbReference type="ARBA" id="ARBA00012438"/>
    </source>
</evidence>
<dbReference type="PANTHER" id="PTHR43547">
    <property type="entry name" value="TWO-COMPONENT HISTIDINE KINASE"/>
    <property type="match status" value="1"/>
</dbReference>
<dbReference type="PRINTS" id="PR00344">
    <property type="entry name" value="BCTRLSENSOR"/>
</dbReference>
<comment type="caution">
    <text evidence="7">The sequence shown here is derived from an EMBL/GenBank/DDBJ whole genome shotgun (WGS) entry which is preliminary data.</text>
</comment>
<dbReference type="InterPro" id="IPR036890">
    <property type="entry name" value="HATPase_C_sf"/>
</dbReference>
<protein>
    <recommendedName>
        <fullName evidence="2">histidine kinase</fullName>
        <ecNumber evidence="2">2.7.13.3</ecNumber>
    </recommendedName>
</protein>
<dbReference type="SUPFAM" id="SSF52172">
    <property type="entry name" value="CheY-like"/>
    <property type="match status" value="1"/>
</dbReference>